<evidence type="ECO:0000256" key="5">
    <source>
        <dbReference type="ARBA" id="ARBA00022692"/>
    </source>
</evidence>
<keyword evidence="6 11" id="KW-0418">Kinase</keyword>
<evidence type="ECO:0000313" key="11">
    <source>
        <dbReference type="EMBL" id="MDR7304062.1"/>
    </source>
</evidence>
<dbReference type="GO" id="GO:0005886">
    <property type="term" value="C:plasma membrane"/>
    <property type="evidence" value="ECO:0007669"/>
    <property type="project" value="TreeGrafter"/>
</dbReference>
<protein>
    <recommendedName>
        <fullName evidence="2">histidine kinase</fullName>
        <ecNumber evidence="2">2.7.13.3</ecNumber>
    </recommendedName>
</protein>
<dbReference type="InterPro" id="IPR036890">
    <property type="entry name" value="HATPase_C_sf"/>
</dbReference>
<dbReference type="SUPFAM" id="SSF55874">
    <property type="entry name" value="ATPase domain of HSP90 chaperone/DNA topoisomerase II/histidine kinase"/>
    <property type="match status" value="1"/>
</dbReference>
<dbReference type="PANTHER" id="PTHR45436:SF5">
    <property type="entry name" value="SENSOR HISTIDINE KINASE TRCS"/>
    <property type="match status" value="1"/>
</dbReference>
<dbReference type="PANTHER" id="PTHR45436">
    <property type="entry name" value="SENSOR HISTIDINE KINASE YKOH"/>
    <property type="match status" value="1"/>
</dbReference>
<evidence type="ECO:0000256" key="1">
    <source>
        <dbReference type="ARBA" id="ARBA00000085"/>
    </source>
</evidence>
<evidence type="ECO:0000256" key="9">
    <source>
        <dbReference type="SAM" id="Phobius"/>
    </source>
</evidence>
<feature type="region of interest" description="Disordered" evidence="8">
    <location>
        <begin position="336"/>
        <end position="482"/>
    </location>
</feature>
<keyword evidence="3" id="KW-0597">Phosphoprotein</keyword>
<feature type="domain" description="Histidine kinase" evidence="10">
    <location>
        <begin position="226"/>
        <end position="335"/>
    </location>
</feature>
<evidence type="ECO:0000256" key="3">
    <source>
        <dbReference type="ARBA" id="ARBA00022553"/>
    </source>
</evidence>
<organism evidence="11 12">
    <name type="scientific">Haloactinomyces albus</name>
    <dbReference type="NCBI Taxonomy" id="1352928"/>
    <lineage>
        <taxon>Bacteria</taxon>
        <taxon>Bacillati</taxon>
        <taxon>Actinomycetota</taxon>
        <taxon>Actinomycetes</taxon>
        <taxon>Actinopolysporales</taxon>
        <taxon>Actinopolysporaceae</taxon>
        <taxon>Haloactinomyces</taxon>
    </lineage>
</organism>
<dbReference type="Proteomes" id="UP001180845">
    <property type="component" value="Unassembled WGS sequence"/>
</dbReference>
<evidence type="ECO:0000313" key="12">
    <source>
        <dbReference type="Proteomes" id="UP001180845"/>
    </source>
</evidence>
<dbReference type="EMBL" id="JAVDXW010000001">
    <property type="protein sequence ID" value="MDR7304062.1"/>
    <property type="molecule type" value="Genomic_DNA"/>
</dbReference>
<keyword evidence="12" id="KW-1185">Reference proteome</keyword>
<accession>A0AAE4CQE5</accession>
<name>A0AAE4CQE5_9ACTN</name>
<dbReference type="Gene3D" id="3.30.565.10">
    <property type="entry name" value="Histidine kinase-like ATPase, C-terminal domain"/>
    <property type="match status" value="1"/>
</dbReference>
<dbReference type="InterPro" id="IPR003594">
    <property type="entry name" value="HATPase_dom"/>
</dbReference>
<dbReference type="PROSITE" id="PS50109">
    <property type="entry name" value="HIS_KIN"/>
    <property type="match status" value="1"/>
</dbReference>
<keyword evidence="9" id="KW-0472">Membrane</keyword>
<dbReference type="SMART" id="SM00387">
    <property type="entry name" value="HATPase_c"/>
    <property type="match status" value="1"/>
</dbReference>
<evidence type="ECO:0000259" key="10">
    <source>
        <dbReference type="PROSITE" id="PS50109"/>
    </source>
</evidence>
<evidence type="ECO:0000256" key="4">
    <source>
        <dbReference type="ARBA" id="ARBA00022679"/>
    </source>
</evidence>
<dbReference type="AlphaFoldDB" id="A0AAE4CQE5"/>
<feature type="compositionally biased region" description="Polar residues" evidence="8">
    <location>
        <begin position="347"/>
        <end position="369"/>
    </location>
</feature>
<feature type="transmembrane region" description="Helical" evidence="9">
    <location>
        <begin position="34"/>
        <end position="54"/>
    </location>
</feature>
<dbReference type="GO" id="GO:0004673">
    <property type="term" value="F:protein histidine kinase activity"/>
    <property type="evidence" value="ECO:0007669"/>
    <property type="project" value="UniProtKB-EC"/>
</dbReference>
<gene>
    <name evidence="11" type="ORF">JOF55_004243</name>
</gene>
<evidence type="ECO:0000256" key="8">
    <source>
        <dbReference type="SAM" id="MobiDB-lite"/>
    </source>
</evidence>
<dbReference type="Pfam" id="PF02518">
    <property type="entry name" value="HATPase_c"/>
    <property type="match status" value="1"/>
</dbReference>
<sequence>MFEHFSPHAGAAGNGSPPHNTDVVGALRSRLLRIAVLPTVAMALLGAAAAALVAVNSSPWMVTTVLAGWMLGCAVVLLAAVGRAKAAVGALREQHEEAAHTTPADPPSRSTFGDAYGRQREVFANLAGRLQSLIQRAIVKVDELEHEVEDPDLLKGLFSVDHLATRVRRQAENLAVLGGEPPQRQSTSPVSIYAVLRSAVAEIEHYARVKVVHPVEGTLRGHAVAEFIHLLAELLENATSFSAPDAPVMLRAQNVTAGLAIEVQDRGLGIPVEDLDRINHLLGESGRIDLGELFEDGRIGLSVVRELAHRHGVSVRLQTNIFGGIDAIMVLPHNLLGDASDEDEPHQTSQSAPQEPHGQPTSQQPQASTDRLAHETTAGPGTPQSTPRRGPQPTPETTISGELPRNSHTRAASPADPSVSFNGTISAPSAGEDDRPPLPKRRRTTSHMRAELHERSGTNPIPGHDPQLMATFRKGLGHEGDE</sequence>
<dbReference type="InterPro" id="IPR050428">
    <property type="entry name" value="TCS_sensor_his_kinase"/>
</dbReference>
<dbReference type="InterPro" id="IPR005467">
    <property type="entry name" value="His_kinase_dom"/>
</dbReference>
<dbReference type="EC" id="2.7.13.3" evidence="2"/>
<reference evidence="11" key="1">
    <citation type="submission" date="2023-07" db="EMBL/GenBank/DDBJ databases">
        <title>Sequencing the genomes of 1000 actinobacteria strains.</title>
        <authorList>
            <person name="Klenk H.-P."/>
        </authorList>
    </citation>
    <scope>NUCLEOTIDE SEQUENCE</scope>
    <source>
        <strain evidence="11">DSM 45977</strain>
    </source>
</reference>
<proteinExistence type="predicted"/>
<comment type="caution">
    <text evidence="11">The sequence shown here is derived from an EMBL/GenBank/DDBJ whole genome shotgun (WGS) entry which is preliminary data.</text>
</comment>
<evidence type="ECO:0000256" key="2">
    <source>
        <dbReference type="ARBA" id="ARBA00012438"/>
    </source>
</evidence>
<dbReference type="GO" id="GO:0000160">
    <property type="term" value="P:phosphorelay signal transduction system"/>
    <property type="evidence" value="ECO:0007669"/>
    <property type="project" value="TreeGrafter"/>
</dbReference>
<keyword evidence="4" id="KW-0808">Transferase</keyword>
<keyword evidence="5 9" id="KW-0812">Transmembrane</keyword>
<evidence type="ECO:0000256" key="6">
    <source>
        <dbReference type="ARBA" id="ARBA00022777"/>
    </source>
</evidence>
<keyword evidence="7 9" id="KW-1133">Transmembrane helix</keyword>
<feature type="transmembrane region" description="Helical" evidence="9">
    <location>
        <begin position="60"/>
        <end position="82"/>
    </location>
</feature>
<comment type="catalytic activity">
    <reaction evidence="1">
        <text>ATP + protein L-histidine = ADP + protein N-phospho-L-histidine.</text>
        <dbReference type="EC" id="2.7.13.3"/>
    </reaction>
</comment>
<dbReference type="RefSeq" id="WP_310277182.1">
    <property type="nucleotide sequence ID" value="NZ_JAVDXW010000001.1"/>
</dbReference>
<evidence type="ECO:0000256" key="7">
    <source>
        <dbReference type="ARBA" id="ARBA00022989"/>
    </source>
</evidence>